<reference evidence="1" key="1">
    <citation type="journal article" date="2018" name="DNA Res.">
        <title>Multiple hybrid de novo genome assembly of finger millet, an orphan allotetraploid crop.</title>
        <authorList>
            <person name="Hatakeyama M."/>
            <person name="Aluri S."/>
            <person name="Balachadran M.T."/>
            <person name="Sivarajan S.R."/>
            <person name="Patrignani A."/>
            <person name="Gruter S."/>
            <person name="Poveda L."/>
            <person name="Shimizu-Inatsugi R."/>
            <person name="Baeten J."/>
            <person name="Francoijs K.J."/>
            <person name="Nataraja K.N."/>
            <person name="Reddy Y.A.N."/>
            <person name="Phadnis S."/>
            <person name="Ravikumar R.L."/>
            <person name="Schlapbach R."/>
            <person name="Sreeman S.M."/>
            <person name="Shimizu K.K."/>
        </authorList>
    </citation>
    <scope>NUCLEOTIDE SEQUENCE</scope>
</reference>
<comment type="caution">
    <text evidence="1">The sequence shown here is derived from an EMBL/GenBank/DDBJ whole genome shotgun (WGS) entry which is preliminary data.</text>
</comment>
<dbReference type="EMBL" id="BQKI01000003">
    <property type="protein sequence ID" value="GJM91568.1"/>
    <property type="molecule type" value="Genomic_DNA"/>
</dbReference>
<sequence>MRGRKVRRLLLEVGAGRGGGTDRGRRIRVGENWWASEWVGDAAAVVTAAAAQRRGAEAEERGEEVEN</sequence>
<protein>
    <submittedName>
        <fullName evidence="1">Uncharacterized protein</fullName>
    </submittedName>
</protein>
<proteinExistence type="predicted"/>
<name>A0AAV5C198_ELECO</name>
<evidence type="ECO:0000313" key="2">
    <source>
        <dbReference type="Proteomes" id="UP001054889"/>
    </source>
</evidence>
<evidence type="ECO:0000313" key="1">
    <source>
        <dbReference type="EMBL" id="GJM91568.1"/>
    </source>
</evidence>
<dbReference type="Proteomes" id="UP001054889">
    <property type="component" value="Unassembled WGS sequence"/>
</dbReference>
<organism evidence="1 2">
    <name type="scientific">Eleusine coracana subsp. coracana</name>
    <dbReference type="NCBI Taxonomy" id="191504"/>
    <lineage>
        <taxon>Eukaryota</taxon>
        <taxon>Viridiplantae</taxon>
        <taxon>Streptophyta</taxon>
        <taxon>Embryophyta</taxon>
        <taxon>Tracheophyta</taxon>
        <taxon>Spermatophyta</taxon>
        <taxon>Magnoliopsida</taxon>
        <taxon>Liliopsida</taxon>
        <taxon>Poales</taxon>
        <taxon>Poaceae</taxon>
        <taxon>PACMAD clade</taxon>
        <taxon>Chloridoideae</taxon>
        <taxon>Cynodonteae</taxon>
        <taxon>Eleusininae</taxon>
        <taxon>Eleusine</taxon>
    </lineage>
</organism>
<accession>A0AAV5C198</accession>
<reference evidence="1" key="2">
    <citation type="submission" date="2021-12" db="EMBL/GenBank/DDBJ databases">
        <title>Resequencing data analysis of finger millet.</title>
        <authorList>
            <person name="Hatakeyama M."/>
            <person name="Aluri S."/>
            <person name="Balachadran M.T."/>
            <person name="Sivarajan S.R."/>
            <person name="Poveda L."/>
            <person name="Shimizu-Inatsugi R."/>
            <person name="Schlapbach R."/>
            <person name="Sreeman S.M."/>
            <person name="Shimizu K.K."/>
        </authorList>
    </citation>
    <scope>NUCLEOTIDE SEQUENCE</scope>
</reference>
<gene>
    <name evidence="1" type="primary">ga07951</name>
    <name evidence="1" type="ORF">PR202_ga07951</name>
</gene>
<keyword evidence="2" id="KW-1185">Reference proteome</keyword>
<dbReference type="AlphaFoldDB" id="A0AAV5C198"/>